<dbReference type="AlphaFoldDB" id="A0A7M5X7V8"/>
<comment type="catalytic activity">
    <reaction evidence="28">
        <text>(3S)-hydroxyoctanoyl-CoA + NAD(+) = 3-oxooctanoyl-CoA + NADH + H(+)</text>
        <dbReference type="Rhea" id="RHEA:31195"/>
        <dbReference type="ChEBI" id="CHEBI:15378"/>
        <dbReference type="ChEBI" id="CHEBI:57540"/>
        <dbReference type="ChEBI" id="CHEBI:57945"/>
        <dbReference type="ChEBI" id="CHEBI:62617"/>
        <dbReference type="ChEBI" id="CHEBI:62619"/>
    </reaction>
    <physiologicalReaction direction="left-to-right" evidence="28">
        <dbReference type="Rhea" id="RHEA:31196"/>
    </physiologicalReaction>
</comment>
<keyword evidence="9" id="KW-0808">Transferase</keyword>
<comment type="catalytic activity">
    <reaction evidence="29">
        <text>(3S)-3-hydroxydodecanoyl-CoA = (2E)-dodecenoyl-CoA + H2O</text>
        <dbReference type="Rhea" id="RHEA:31075"/>
        <dbReference type="ChEBI" id="CHEBI:15377"/>
        <dbReference type="ChEBI" id="CHEBI:57330"/>
        <dbReference type="ChEBI" id="CHEBI:62558"/>
    </reaction>
    <physiologicalReaction direction="right-to-left" evidence="29">
        <dbReference type="Rhea" id="RHEA:31077"/>
    </physiologicalReaction>
</comment>
<comment type="catalytic activity">
    <reaction evidence="32">
        <text>(3S)-3-hydroxydodecanoyl-CoA + NAD(+) = 3-oxododecanoyl-CoA + NADH + H(+)</text>
        <dbReference type="Rhea" id="RHEA:31179"/>
        <dbReference type="ChEBI" id="CHEBI:15378"/>
        <dbReference type="ChEBI" id="CHEBI:57540"/>
        <dbReference type="ChEBI" id="CHEBI:57945"/>
        <dbReference type="ChEBI" id="CHEBI:62558"/>
        <dbReference type="ChEBI" id="CHEBI:62615"/>
    </reaction>
    <physiologicalReaction direction="left-to-right" evidence="32">
        <dbReference type="Rhea" id="RHEA:31180"/>
    </physiologicalReaction>
</comment>
<dbReference type="EC" id="4.2.1.17" evidence="6"/>
<comment type="catalytic activity">
    <reaction evidence="21">
        <text>a (3S)-3-hydroxyacyl-CoA = a (2E)-enoyl-CoA + H2O</text>
        <dbReference type="Rhea" id="RHEA:16105"/>
        <dbReference type="ChEBI" id="CHEBI:15377"/>
        <dbReference type="ChEBI" id="CHEBI:57318"/>
        <dbReference type="ChEBI" id="CHEBI:58856"/>
        <dbReference type="EC" id="4.2.1.17"/>
    </reaction>
    <physiologicalReaction direction="right-to-left" evidence="21">
        <dbReference type="Rhea" id="RHEA:16107"/>
    </physiologicalReaction>
</comment>
<keyword evidence="8" id="KW-0597">Phosphoprotein</keyword>
<comment type="catalytic activity">
    <reaction evidence="26">
        <text>a 4-saturated-(3S)-3-hydroxyacyl-CoA = a (3E)-enoyl-CoA + H2O</text>
        <dbReference type="Rhea" id="RHEA:20724"/>
        <dbReference type="ChEBI" id="CHEBI:15377"/>
        <dbReference type="ChEBI" id="CHEBI:58521"/>
        <dbReference type="ChEBI" id="CHEBI:137480"/>
        <dbReference type="EC" id="4.2.1.17"/>
    </reaction>
    <physiologicalReaction direction="right-to-left" evidence="26">
        <dbReference type="Rhea" id="RHEA:20726"/>
    </physiologicalReaction>
</comment>
<dbReference type="GO" id="GO:0005743">
    <property type="term" value="C:mitochondrial inner membrane"/>
    <property type="evidence" value="ECO:0007669"/>
    <property type="project" value="UniProtKB-SubCell"/>
</dbReference>
<evidence type="ECO:0000256" key="37">
    <source>
        <dbReference type="ARBA" id="ARBA00077617"/>
    </source>
</evidence>
<evidence type="ECO:0000256" key="5">
    <source>
        <dbReference type="ARBA" id="ARBA00008750"/>
    </source>
</evidence>
<feature type="site" description="Important for long-chain enoyl-CoA hydratase activity" evidence="40">
    <location>
        <position position="156"/>
    </location>
</feature>
<dbReference type="InterPro" id="IPR029045">
    <property type="entry name" value="ClpP/crotonase-like_dom_sf"/>
</dbReference>
<dbReference type="SUPFAM" id="SSF51735">
    <property type="entry name" value="NAD(P)-binding Rossmann-fold domains"/>
    <property type="match status" value="1"/>
</dbReference>
<dbReference type="RefSeq" id="XP_066930837.1">
    <property type="nucleotide sequence ID" value="XM_067074736.1"/>
</dbReference>
<evidence type="ECO:0000256" key="14">
    <source>
        <dbReference type="ARBA" id="ARBA00023002"/>
    </source>
</evidence>
<evidence type="ECO:0000256" key="8">
    <source>
        <dbReference type="ARBA" id="ARBA00022553"/>
    </source>
</evidence>
<evidence type="ECO:0000256" key="34">
    <source>
        <dbReference type="ARBA" id="ARBA00062153"/>
    </source>
</evidence>
<keyword evidence="45" id="KW-1185">Reference proteome</keyword>
<evidence type="ECO:0000256" key="9">
    <source>
        <dbReference type="ARBA" id="ARBA00022679"/>
    </source>
</evidence>
<keyword evidence="19" id="KW-0456">Lyase</keyword>
<feature type="site" description="Important for long-chain enoyl-CoA hydratase activity" evidence="40">
    <location>
        <position position="178"/>
    </location>
</feature>
<dbReference type="PROSITE" id="PS00166">
    <property type="entry name" value="ENOYL_COA_HYDRATASE"/>
    <property type="match status" value="1"/>
</dbReference>
<dbReference type="InterPro" id="IPR036291">
    <property type="entry name" value="NAD(P)-bd_dom_sf"/>
</dbReference>
<dbReference type="GO" id="GO:0004300">
    <property type="term" value="F:enoyl-CoA hydratase activity"/>
    <property type="evidence" value="ECO:0007669"/>
    <property type="project" value="UniProtKB-EC"/>
</dbReference>
<evidence type="ECO:0000256" key="6">
    <source>
        <dbReference type="ARBA" id="ARBA00012076"/>
    </source>
</evidence>
<proteinExistence type="inferred from homology"/>
<evidence type="ECO:0000256" key="40">
    <source>
        <dbReference type="PIRSR" id="PIRSR612803-2"/>
    </source>
</evidence>
<feature type="domain" description="3-hydroxyacyl-CoA dehydrogenase NAD binding" evidence="43">
    <location>
        <begin position="371"/>
        <end position="550"/>
    </location>
</feature>
<dbReference type="PANTHER" id="PTHR43612">
    <property type="entry name" value="TRIFUNCTIONAL ENZYME SUBUNIT ALPHA"/>
    <property type="match status" value="1"/>
</dbReference>
<evidence type="ECO:0000256" key="16">
    <source>
        <dbReference type="ARBA" id="ARBA00023098"/>
    </source>
</evidence>
<comment type="subcellular location">
    <subcellularLocation>
        <location evidence="2">Mitochondrion inner membrane</location>
    </subcellularLocation>
</comment>
<name>A0A7M5X7V8_9CNID</name>
<evidence type="ECO:0000256" key="28">
    <source>
        <dbReference type="ARBA" id="ARBA00052224"/>
    </source>
</evidence>
<evidence type="ECO:0000256" key="38">
    <source>
        <dbReference type="ARBA" id="ARBA00083277"/>
    </source>
</evidence>
<dbReference type="OrthoDB" id="10004768at2759"/>
<dbReference type="FunFam" id="3.90.226.10:FF:000011">
    <property type="entry name" value="Fatty acid oxidation complex subunit alpha"/>
    <property type="match status" value="1"/>
</dbReference>
<evidence type="ECO:0000256" key="31">
    <source>
        <dbReference type="ARBA" id="ARBA00052860"/>
    </source>
</evidence>
<keyword evidence="18" id="KW-0472">Membrane</keyword>
<evidence type="ECO:0000259" key="42">
    <source>
        <dbReference type="Pfam" id="PF00725"/>
    </source>
</evidence>
<comment type="catalytic activity">
    <reaction evidence="25">
        <text>a long-chain (3S)-3-hydroxy fatty acyl-CoA + NAD(+) = a long-chain 3-oxo-fatty acyl-CoA + NADH + H(+)</text>
        <dbReference type="Rhea" id="RHEA:52656"/>
        <dbReference type="ChEBI" id="CHEBI:15378"/>
        <dbReference type="ChEBI" id="CHEBI:57540"/>
        <dbReference type="ChEBI" id="CHEBI:57945"/>
        <dbReference type="ChEBI" id="CHEBI:136757"/>
        <dbReference type="ChEBI" id="CHEBI:136758"/>
        <dbReference type="EC" id="1.1.1.211"/>
    </reaction>
    <physiologicalReaction direction="left-to-right" evidence="25">
        <dbReference type="Rhea" id="RHEA:52657"/>
    </physiologicalReaction>
</comment>
<comment type="catalytic activity">
    <reaction evidence="1">
        <text>(3S)-hydroxyhexadecanoyl-CoA = (2E)-hexadecenoyl-CoA + H2O</text>
        <dbReference type="Rhea" id="RHEA:31163"/>
        <dbReference type="ChEBI" id="CHEBI:15377"/>
        <dbReference type="ChEBI" id="CHEBI:61526"/>
        <dbReference type="ChEBI" id="CHEBI:62613"/>
    </reaction>
    <physiologicalReaction direction="right-to-left" evidence="1">
        <dbReference type="Rhea" id="RHEA:31165"/>
    </physiologicalReaction>
</comment>
<dbReference type="Pfam" id="PF00378">
    <property type="entry name" value="ECH_1"/>
    <property type="match status" value="1"/>
</dbReference>
<evidence type="ECO:0000256" key="29">
    <source>
        <dbReference type="ARBA" id="ARBA00052711"/>
    </source>
</evidence>
<dbReference type="InterPro" id="IPR006176">
    <property type="entry name" value="3-OHacyl-CoA_DH_NAD-bd"/>
</dbReference>
<comment type="catalytic activity">
    <reaction evidence="24">
        <text>1'-[1,2-di-(9Z,12Z-octadecadienoyl)-sn-glycero-3-phospho]-3'-[1-(9Z,12Z-octadecadienoyl)-sn-glycero-3-phospho]-glycerol + (9Z,12Z)-octadecadienoyl-CoA = 1',3'-bis-[1,2-di-(9Z,12Z-octadecadienoyl)-sn-glycero-3-phospho]-glycerol + CoA</text>
        <dbReference type="Rhea" id="RHEA:43672"/>
        <dbReference type="ChEBI" id="CHEBI:57287"/>
        <dbReference type="ChEBI" id="CHEBI:57383"/>
        <dbReference type="ChEBI" id="CHEBI:83580"/>
        <dbReference type="ChEBI" id="CHEBI:83581"/>
    </reaction>
    <physiologicalReaction direction="left-to-right" evidence="24">
        <dbReference type="Rhea" id="RHEA:43673"/>
    </physiologicalReaction>
</comment>
<dbReference type="Gene3D" id="3.40.50.720">
    <property type="entry name" value="NAD(P)-binding Rossmann-like Domain"/>
    <property type="match status" value="1"/>
</dbReference>
<evidence type="ECO:0000256" key="27">
    <source>
        <dbReference type="ARBA" id="ARBA00051877"/>
    </source>
</evidence>
<comment type="catalytic activity">
    <reaction evidence="23">
        <text>(3S)-hydroxydecanoyl-CoA + NAD(+) = 3-oxodecanoyl-CoA + NADH + H(+)</text>
        <dbReference type="Rhea" id="RHEA:31187"/>
        <dbReference type="ChEBI" id="CHEBI:15378"/>
        <dbReference type="ChEBI" id="CHEBI:57540"/>
        <dbReference type="ChEBI" id="CHEBI:57945"/>
        <dbReference type="ChEBI" id="CHEBI:62548"/>
        <dbReference type="ChEBI" id="CHEBI:62616"/>
    </reaction>
    <physiologicalReaction direction="left-to-right" evidence="23">
        <dbReference type="Rhea" id="RHEA:31188"/>
    </physiologicalReaction>
</comment>
<sequence>MFTSKARTAIQRFVLPKNNVGFSLTSLHRGYAQVAAATAPGGRDIVNYTVENNVAVVTIDDPSAKVNTLSDKVMNETVDVLTEVTHNPNVKSVVLMSGKPDCFIAGADIKMLGKAESVADGTEISRSGQKILGMLADSKKPIVAAISGSCLGGGLEVALACQYRVALDNPKTGLGVPEVMLGLLPGAGGTQRLPQLVGLPTSLDMMLTGKTIKAAKAKKLGLVDKVVEELGVGVRTQKDNSLNHLRKVAIQTAQQLGDGKLRVNRDKSWASMKGLQHNAPMKIGPLRDFVFKKAEETVMKKTLGLYPAPLKILEAAKVGLEKGPEAGYEQEAKGFGELTQSNEANSLMGLFHGQVECKKNPFGVPSKRSQNIAVLGAGLMGAGIAEVSIQKAKHDVILKDTTVEGLSRGINQVYGNMNKRTKKRQMTTFERDNIMARMDSQLDYSGFENADMVIEAVFEDINIKHKVVKEVEAVTPDHCIFASNTSALPISEIAAASSRPENVIGMHYFSPVDKMPLLEIIVTDKTTKDVTANAVDVGLKQGKTVIVVKDGPGFYTTRILMPTLQEALCLLQEGYDPKDLDKRSKGFGFPVGCITLVDEVGIDVAAHIGAHLGQVFEKRMVGADFHLLQDMVDRGYCGRKTKKGFFKYSGKREVNEGALEVIKKYQTAKVEGLTDEETALRLISRMVNESVLCLEEDILRNPVDGDIGAVFGLGFPPPHGGPFRFVDAYGAGNLVKLMEKYQQKIGEAQFTPCQLLLDHAKDSSKRFHKK</sequence>
<dbReference type="Proteomes" id="UP000594262">
    <property type="component" value="Unplaced"/>
</dbReference>
<dbReference type="PANTHER" id="PTHR43612:SF3">
    <property type="entry name" value="TRIFUNCTIONAL ENZYME SUBUNIT ALPHA, MITOCHONDRIAL"/>
    <property type="match status" value="1"/>
</dbReference>
<evidence type="ECO:0000256" key="24">
    <source>
        <dbReference type="ARBA" id="ARBA00050222"/>
    </source>
</evidence>
<dbReference type="GO" id="GO:0016507">
    <property type="term" value="C:mitochondrial fatty acid beta-oxidation multienzyme complex"/>
    <property type="evidence" value="ECO:0007669"/>
    <property type="project" value="InterPro"/>
</dbReference>
<dbReference type="Gene3D" id="3.90.226.10">
    <property type="entry name" value="2-enoyl-CoA Hydratase, Chain A, domain 1"/>
    <property type="match status" value="1"/>
</dbReference>
<keyword evidence="20" id="KW-0511">Multifunctional enzyme</keyword>
<feature type="site" description="Important for hydroxyacyl-coenzyme A dehydrogenase activity" evidence="40">
    <location>
        <position position="507"/>
    </location>
</feature>
<evidence type="ECO:0000256" key="19">
    <source>
        <dbReference type="ARBA" id="ARBA00023239"/>
    </source>
</evidence>
<keyword evidence="12" id="KW-0809">Transit peptide</keyword>
<evidence type="ECO:0000256" key="23">
    <source>
        <dbReference type="ARBA" id="ARBA00048361"/>
    </source>
</evidence>
<dbReference type="InterPro" id="IPR008927">
    <property type="entry name" value="6-PGluconate_DH-like_C_sf"/>
</dbReference>
<dbReference type="CDD" id="cd06558">
    <property type="entry name" value="crotonase-like"/>
    <property type="match status" value="1"/>
</dbReference>
<feature type="domain" description="3-hydroxyacyl-CoA dehydrogenase C-terminal" evidence="42">
    <location>
        <begin position="553"/>
        <end position="648"/>
    </location>
</feature>
<evidence type="ECO:0000256" key="22">
    <source>
        <dbReference type="ARBA" id="ARBA00047613"/>
    </source>
</evidence>
<dbReference type="InterPro" id="IPR001753">
    <property type="entry name" value="Enoyl-CoA_hydra/iso"/>
</dbReference>
<evidence type="ECO:0000256" key="39">
    <source>
        <dbReference type="PIRSR" id="PIRSR612803-1"/>
    </source>
</evidence>
<feature type="active site" description="For hydroxyacyl-coenzyme A dehydrogenase activity" evidence="39">
    <location>
        <position position="519"/>
    </location>
</feature>
<evidence type="ECO:0000256" key="41">
    <source>
        <dbReference type="RuleBase" id="RU003707"/>
    </source>
</evidence>
<evidence type="ECO:0000313" key="45">
    <source>
        <dbReference type="Proteomes" id="UP000594262"/>
    </source>
</evidence>
<evidence type="ECO:0000256" key="33">
    <source>
        <dbReference type="ARBA" id="ARBA00052989"/>
    </source>
</evidence>
<evidence type="ECO:0000256" key="10">
    <source>
        <dbReference type="ARBA" id="ARBA00022792"/>
    </source>
</evidence>
<evidence type="ECO:0000256" key="20">
    <source>
        <dbReference type="ARBA" id="ARBA00023268"/>
    </source>
</evidence>
<comment type="catalytic activity">
    <reaction evidence="27">
        <text>(3S)-hydroxyoctanoyl-CoA = (2E)-octenoyl-CoA + H2O</text>
        <dbReference type="Rhea" id="RHEA:31199"/>
        <dbReference type="ChEBI" id="CHEBI:15377"/>
        <dbReference type="ChEBI" id="CHEBI:62242"/>
        <dbReference type="ChEBI" id="CHEBI:62617"/>
    </reaction>
    <physiologicalReaction direction="right-to-left" evidence="27">
        <dbReference type="Rhea" id="RHEA:31201"/>
    </physiologicalReaction>
</comment>
<dbReference type="FunFam" id="3.40.50.720:FF:000009">
    <property type="entry name" value="Fatty oxidation complex, alpha subunit"/>
    <property type="match status" value="1"/>
</dbReference>
<dbReference type="SUPFAM" id="SSF52096">
    <property type="entry name" value="ClpP/crotonase"/>
    <property type="match status" value="1"/>
</dbReference>
<keyword evidence="11" id="KW-0276">Fatty acid metabolism</keyword>
<comment type="catalytic activity">
    <reaction evidence="33">
        <text>1'-[1,2-di-(9Z,12Z-octadecadienoyl)-sn-glycero-3-phospho]-3'-[1-(9Z,12Z-octadecadienoyl)-sn-glycero-3-phospho]-glycerol + hexadecanoyl-CoA = 1'-[1,2-di-(9Z,12Z-octadecadienoyl)-sn-glycero-3-phospho]-3'-[1-(9Z,12Z-octadecadienoyl)-2-hexadecanoyl-sn-glycero-3-phospho]-glycerol + CoA</text>
        <dbReference type="Rhea" id="RHEA:43680"/>
        <dbReference type="ChEBI" id="CHEBI:57287"/>
        <dbReference type="ChEBI" id="CHEBI:57379"/>
        <dbReference type="ChEBI" id="CHEBI:83580"/>
        <dbReference type="ChEBI" id="CHEBI:83583"/>
    </reaction>
    <physiologicalReaction direction="left-to-right" evidence="33">
        <dbReference type="Rhea" id="RHEA:43681"/>
    </physiologicalReaction>
</comment>
<dbReference type="GO" id="GO:0070403">
    <property type="term" value="F:NAD+ binding"/>
    <property type="evidence" value="ECO:0007669"/>
    <property type="project" value="InterPro"/>
</dbReference>
<evidence type="ECO:0000256" key="15">
    <source>
        <dbReference type="ARBA" id="ARBA00023027"/>
    </source>
</evidence>
<evidence type="ECO:0000256" key="2">
    <source>
        <dbReference type="ARBA" id="ARBA00004273"/>
    </source>
</evidence>
<dbReference type="SUPFAM" id="SSF48179">
    <property type="entry name" value="6-phosphogluconate dehydrogenase C-terminal domain-like"/>
    <property type="match status" value="2"/>
</dbReference>
<dbReference type="GO" id="GO:0016509">
    <property type="term" value="F:long-chain (3S)-3-hydroxyacyl-CoA dehydrogenase (NAD+) activity"/>
    <property type="evidence" value="ECO:0007669"/>
    <property type="project" value="UniProtKB-EC"/>
</dbReference>
<dbReference type="InterPro" id="IPR018376">
    <property type="entry name" value="Enoyl-CoA_hyd/isom_CS"/>
</dbReference>
<reference evidence="44" key="1">
    <citation type="submission" date="2021-01" db="UniProtKB">
        <authorList>
            <consortium name="EnsemblMetazoa"/>
        </authorList>
    </citation>
    <scope>IDENTIFICATION</scope>
</reference>
<dbReference type="EnsemblMetazoa" id="CLYHEMT018749.1">
    <property type="protein sequence ID" value="CLYHEMP018749.1"/>
    <property type="gene ID" value="CLYHEMG018749"/>
</dbReference>
<keyword evidence="17" id="KW-0496">Mitochondrion</keyword>
<evidence type="ECO:0000256" key="3">
    <source>
        <dbReference type="ARBA" id="ARBA00005005"/>
    </source>
</evidence>
<evidence type="ECO:0000256" key="11">
    <source>
        <dbReference type="ARBA" id="ARBA00022832"/>
    </source>
</evidence>
<evidence type="ECO:0000256" key="4">
    <source>
        <dbReference type="ARBA" id="ARBA00007005"/>
    </source>
</evidence>
<evidence type="ECO:0000256" key="26">
    <source>
        <dbReference type="ARBA" id="ARBA00051215"/>
    </source>
</evidence>
<evidence type="ECO:0000256" key="7">
    <source>
        <dbReference type="ARBA" id="ARBA00022481"/>
    </source>
</evidence>
<dbReference type="EC" id="1.1.1.211" evidence="35"/>
<comment type="similarity">
    <text evidence="41">Belongs to the enoyl-CoA hydratase/isomerase family.</text>
</comment>
<comment type="similarity">
    <text evidence="4">In the central section; belongs to the 3-hydroxyacyl-CoA dehydrogenase family.</text>
</comment>
<evidence type="ECO:0000256" key="25">
    <source>
        <dbReference type="ARBA" id="ARBA00050446"/>
    </source>
</evidence>
<protein>
    <recommendedName>
        <fullName evidence="36">Trifunctional enzyme subunit alpha, mitochondrial</fullName>
        <ecNumber evidence="35">1.1.1.211</ecNumber>
        <ecNumber evidence="6">4.2.1.17</ecNumber>
    </recommendedName>
    <alternativeName>
        <fullName evidence="37">Monolysocardiolipin acyltransferase</fullName>
    </alternativeName>
    <alternativeName>
        <fullName evidence="38">TP-alpha</fullName>
    </alternativeName>
</protein>
<evidence type="ECO:0000256" key="36">
    <source>
        <dbReference type="ARBA" id="ARBA00068347"/>
    </source>
</evidence>
<keyword evidence="7" id="KW-0488">Methylation</keyword>
<evidence type="ECO:0000256" key="32">
    <source>
        <dbReference type="ARBA" id="ARBA00052945"/>
    </source>
</evidence>
<evidence type="ECO:0000256" key="35">
    <source>
        <dbReference type="ARBA" id="ARBA00066806"/>
    </source>
</evidence>
<comment type="catalytic activity">
    <reaction evidence="30">
        <text>(3S)-hydroxytetradecanoyl-CoA + NAD(+) = 3-oxotetradecanoyl-CoA + NADH + H(+)</text>
        <dbReference type="Rhea" id="RHEA:31167"/>
        <dbReference type="ChEBI" id="CHEBI:15378"/>
        <dbReference type="ChEBI" id="CHEBI:57540"/>
        <dbReference type="ChEBI" id="CHEBI:57945"/>
        <dbReference type="ChEBI" id="CHEBI:62543"/>
        <dbReference type="ChEBI" id="CHEBI:62614"/>
    </reaction>
    <physiologicalReaction direction="left-to-right" evidence="30">
        <dbReference type="Rhea" id="RHEA:31168"/>
    </physiologicalReaction>
</comment>
<evidence type="ECO:0000256" key="17">
    <source>
        <dbReference type="ARBA" id="ARBA00023128"/>
    </source>
</evidence>
<keyword evidence="16" id="KW-0443">Lipid metabolism</keyword>
<keyword evidence="13" id="KW-0007">Acetylation</keyword>
<dbReference type="Pfam" id="PF00725">
    <property type="entry name" value="3HCDH"/>
    <property type="match status" value="2"/>
</dbReference>
<dbReference type="Pfam" id="PF02737">
    <property type="entry name" value="3HCDH_N"/>
    <property type="match status" value="1"/>
</dbReference>
<evidence type="ECO:0000256" key="18">
    <source>
        <dbReference type="ARBA" id="ARBA00023136"/>
    </source>
</evidence>
<evidence type="ECO:0000256" key="13">
    <source>
        <dbReference type="ARBA" id="ARBA00022990"/>
    </source>
</evidence>
<keyword evidence="10" id="KW-0999">Mitochondrion inner membrane</keyword>
<keyword evidence="14" id="KW-0560">Oxidoreductase</keyword>
<dbReference type="GO" id="GO:0006635">
    <property type="term" value="P:fatty acid beta-oxidation"/>
    <property type="evidence" value="ECO:0007669"/>
    <property type="project" value="UniProtKB-UniPathway"/>
</dbReference>
<comment type="catalytic activity">
    <reaction evidence="31">
        <text>1'-[1,2-di-(9Z,12Z-octadecadienoyl)-sn-glycero-3-phospho]-3'-[1-(9Z,12Z-octadecadienoyl)-sn-glycero-3-phospho]-glycerol + (9Z)-octadecenoyl-CoA = 1'-[1,2-di-(9Z,12Z-octadecadienoyl)-sn-glycero-3-phospho]-3'-[1-(9Z,12Z-octadecadienoyl)-2-(9Z-octadecenoyl)-sn-glycero-3-phospho]-glycerol + CoA</text>
        <dbReference type="Rhea" id="RHEA:43676"/>
        <dbReference type="ChEBI" id="CHEBI:57287"/>
        <dbReference type="ChEBI" id="CHEBI:57387"/>
        <dbReference type="ChEBI" id="CHEBI:83580"/>
        <dbReference type="ChEBI" id="CHEBI:83582"/>
    </reaction>
    <physiologicalReaction direction="left-to-right" evidence="31">
        <dbReference type="Rhea" id="RHEA:43677"/>
    </physiologicalReaction>
</comment>
<comment type="pathway">
    <text evidence="3">Lipid metabolism; fatty acid beta-oxidation.</text>
</comment>
<evidence type="ECO:0000259" key="43">
    <source>
        <dbReference type="Pfam" id="PF02737"/>
    </source>
</evidence>
<dbReference type="Gene3D" id="1.10.1040.50">
    <property type="match status" value="1"/>
</dbReference>
<feature type="domain" description="3-hydroxyacyl-CoA dehydrogenase C-terminal" evidence="42">
    <location>
        <begin position="681"/>
        <end position="761"/>
    </location>
</feature>
<accession>A0A7M5X7V8</accession>
<dbReference type="GO" id="GO:0016740">
    <property type="term" value="F:transferase activity"/>
    <property type="evidence" value="ECO:0007669"/>
    <property type="project" value="UniProtKB-KW"/>
</dbReference>
<dbReference type="InterPro" id="IPR050136">
    <property type="entry name" value="FA_oxidation_alpha_subunit"/>
</dbReference>
<evidence type="ECO:0000313" key="44">
    <source>
        <dbReference type="EnsemblMetazoa" id="CLYHEMP018749.1"/>
    </source>
</evidence>
<comment type="similarity">
    <text evidence="5">In the N-terminal section; belongs to the enoyl-CoA hydratase/isomerase family.</text>
</comment>
<evidence type="ECO:0000256" key="1">
    <source>
        <dbReference type="ARBA" id="ARBA00000469"/>
    </source>
</evidence>
<organism evidence="44 45">
    <name type="scientific">Clytia hemisphaerica</name>
    <dbReference type="NCBI Taxonomy" id="252671"/>
    <lineage>
        <taxon>Eukaryota</taxon>
        <taxon>Metazoa</taxon>
        <taxon>Cnidaria</taxon>
        <taxon>Hydrozoa</taxon>
        <taxon>Hydroidolina</taxon>
        <taxon>Leptothecata</taxon>
        <taxon>Obeliida</taxon>
        <taxon>Clytiidae</taxon>
        <taxon>Clytia</taxon>
    </lineage>
</organism>
<dbReference type="FunFam" id="1.10.1040.50:FF:000002">
    <property type="entry name" value="Trifunctional enzyme subunit alpha, mitochondrial"/>
    <property type="match status" value="1"/>
</dbReference>
<dbReference type="UniPathway" id="UPA00659"/>
<evidence type="ECO:0000256" key="12">
    <source>
        <dbReference type="ARBA" id="ARBA00022946"/>
    </source>
</evidence>
<comment type="subunit">
    <text evidence="34">Heterotetramer of 2 alpha/HADHA and 2 beta/HADHB subunits; forms the mitochondrial trifunctional enzyme. Also purified as higher order heterooligomers including a 4 alpha/HADHA and 4 beta/HADHB heterooligomer which physiological significance remains unclear. The mitochondrial trifunctional enzyme interacts with MTLN.</text>
</comment>
<dbReference type="GeneID" id="136818399"/>
<dbReference type="NCBIfam" id="TIGR02441">
    <property type="entry name" value="fa_ox_alpha_mit"/>
    <property type="match status" value="1"/>
</dbReference>
<dbReference type="InterPro" id="IPR012803">
    <property type="entry name" value="Fa_ox_alpha_mit"/>
</dbReference>
<evidence type="ECO:0000256" key="30">
    <source>
        <dbReference type="ARBA" id="ARBA00052834"/>
    </source>
</evidence>
<evidence type="ECO:0000256" key="21">
    <source>
        <dbReference type="ARBA" id="ARBA00035854"/>
    </source>
</evidence>
<dbReference type="InterPro" id="IPR006108">
    <property type="entry name" value="3HC_DH_C"/>
</dbReference>
<keyword evidence="15" id="KW-0520">NAD</keyword>
<comment type="catalytic activity">
    <reaction evidence="22">
        <text>(3S)-hydroxyhexadecanoyl-CoA + NAD(+) = 3-oxohexadecanoyl-CoA + NADH + H(+)</text>
        <dbReference type="Rhea" id="RHEA:31159"/>
        <dbReference type="ChEBI" id="CHEBI:15378"/>
        <dbReference type="ChEBI" id="CHEBI:57349"/>
        <dbReference type="ChEBI" id="CHEBI:57540"/>
        <dbReference type="ChEBI" id="CHEBI:57945"/>
        <dbReference type="ChEBI" id="CHEBI:62613"/>
    </reaction>
    <physiologicalReaction direction="left-to-right" evidence="22">
        <dbReference type="Rhea" id="RHEA:31160"/>
    </physiologicalReaction>
</comment>